<sequence>MEINERKFVTRGGEWHINTRYGKVVTDGNSVRFPGNPNDYYRKKSIEKFAGFIADNIDKLSDIHRHVITETADDDKIGKEFDRIHSEWSAFNNHERKIRAMLYTKR</sequence>
<reference evidence="1" key="1">
    <citation type="submission" date="2020-10" db="EMBL/GenBank/DDBJ databases">
        <authorList>
            <person name="Gilroy R."/>
        </authorList>
    </citation>
    <scope>NUCLEOTIDE SEQUENCE</scope>
    <source>
        <strain evidence="1">F1-3629</strain>
    </source>
</reference>
<dbReference type="EMBL" id="JADIMJ010000036">
    <property type="protein sequence ID" value="MBO8453547.1"/>
    <property type="molecule type" value="Genomic_DNA"/>
</dbReference>
<gene>
    <name evidence="1" type="ORF">IAC07_02335</name>
</gene>
<evidence type="ECO:0000313" key="1">
    <source>
        <dbReference type="EMBL" id="MBO8453547.1"/>
    </source>
</evidence>
<organism evidence="1 2">
    <name type="scientific">Candidatus Cryptobacteroides gallistercoris</name>
    <dbReference type="NCBI Taxonomy" id="2840765"/>
    <lineage>
        <taxon>Bacteria</taxon>
        <taxon>Pseudomonadati</taxon>
        <taxon>Bacteroidota</taxon>
        <taxon>Bacteroidia</taxon>
        <taxon>Bacteroidales</taxon>
        <taxon>Candidatus Cryptobacteroides</taxon>
    </lineage>
</organism>
<evidence type="ECO:0000313" key="2">
    <source>
        <dbReference type="Proteomes" id="UP000771749"/>
    </source>
</evidence>
<reference evidence="1" key="2">
    <citation type="journal article" date="2021" name="PeerJ">
        <title>Extensive microbial diversity within the chicken gut microbiome revealed by metagenomics and culture.</title>
        <authorList>
            <person name="Gilroy R."/>
            <person name="Ravi A."/>
            <person name="Getino M."/>
            <person name="Pursley I."/>
            <person name="Horton D.L."/>
            <person name="Alikhan N.F."/>
            <person name="Baker D."/>
            <person name="Gharbi K."/>
            <person name="Hall N."/>
            <person name="Watson M."/>
            <person name="Adriaenssens E.M."/>
            <person name="Foster-Nyarko E."/>
            <person name="Jarju S."/>
            <person name="Secka A."/>
            <person name="Antonio M."/>
            <person name="Oren A."/>
            <person name="Chaudhuri R.R."/>
            <person name="La Ragione R."/>
            <person name="Hildebrand F."/>
            <person name="Pallen M.J."/>
        </authorList>
    </citation>
    <scope>NUCLEOTIDE SEQUENCE</scope>
    <source>
        <strain evidence="1">F1-3629</strain>
    </source>
</reference>
<dbReference type="Proteomes" id="UP000771749">
    <property type="component" value="Unassembled WGS sequence"/>
</dbReference>
<dbReference type="AlphaFoldDB" id="A0A940IG15"/>
<proteinExistence type="predicted"/>
<name>A0A940IG15_9BACT</name>
<protein>
    <submittedName>
        <fullName evidence="1">Uncharacterized protein</fullName>
    </submittedName>
</protein>
<comment type="caution">
    <text evidence="1">The sequence shown here is derived from an EMBL/GenBank/DDBJ whole genome shotgun (WGS) entry which is preliminary data.</text>
</comment>
<accession>A0A940IG15</accession>